<sequence length="190" mass="21410">MTKMTSLATLKCHKFCLSSTSGACQYSWAARATFMGQSKNSKLWSKSPHYTFTTMTNKMAFLFSLFLLNPERLPLQPQHISKRQTLSSQCVEVCRSDRIRWTQDQLISVVQGDQTGRNLLEVLECTSHGPIPLNTSPHELRFYSTHYLANASRSLRVFPSWLIADGSFLSTIQHRCRIAAVSTASLFAAV</sequence>
<accession>A0A6A4SYN7</accession>
<organism evidence="1 2">
    <name type="scientific">Scophthalmus maximus</name>
    <name type="common">Turbot</name>
    <name type="synonym">Psetta maxima</name>
    <dbReference type="NCBI Taxonomy" id="52904"/>
    <lineage>
        <taxon>Eukaryota</taxon>
        <taxon>Metazoa</taxon>
        <taxon>Chordata</taxon>
        <taxon>Craniata</taxon>
        <taxon>Vertebrata</taxon>
        <taxon>Euteleostomi</taxon>
        <taxon>Actinopterygii</taxon>
        <taxon>Neopterygii</taxon>
        <taxon>Teleostei</taxon>
        <taxon>Neoteleostei</taxon>
        <taxon>Acanthomorphata</taxon>
        <taxon>Carangaria</taxon>
        <taxon>Pleuronectiformes</taxon>
        <taxon>Pleuronectoidei</taxon>
        <taxon>Scophthalmidae</taxon>
        <taxon>Scophthalmus</taxon>
    </lineage>
</organism>
<dbReference type="AlphaFoldDB" id="A0A6A4SYN7"/>
<evidence type="ECO:0000313" key="2">
    <source>
        <dbReference type="Proteomes" id="UP000438429"/>
    </source>
</evidence>
<name>A0A6A4SYN7_SCOMX</name>
<dbReference type="Proteomes" id="UP000438429">
    <property type="component" value="Unassembled WGS sequence"/>
</dbReference>
<gene>
    <name evidence="1" type="ORF">F2P81_010703</name>
</gene>
<protein>
    <submittedName>
        <fullName evidence="1">Uncharacterized protein</fullName>
    </submittedName>
</protein>
<dbReference type="EMBL" id="VEVO01000009">
    <property type="protein sequence ID" value="KAF0037829.1"/>
    <property type="molecule type" value="Genomic_DNA"/>
</dbReference>
<comment type="caution">
    <text evidence="1">The sequence shown here is derived from an EMBL/GenBank/DDBJ whole genome shotgun (WGS) entry which is preliminary data.</text>
</comment>
<proteinExistence type="predicted"/>
<reference evidence="1 2" key="1">
    <citation type="submission" date="2019-06" db="EMBL/GenBank/DDBJ databases">
        <title>Draft genomes of female and male turbot (Scophthalmus maximus).</title>
        <authorList>
            <person name="Xu H."/>
            <person name="Xu X.-W."/>
            <person name="Shao C."/>
            <person name="Chen S."/>
        </authorList>
    </citation>
    <scope>NUCLEOTIDE SEQUENCE [LARGE SCALE GENOMIC DNA]</scope>
    <source>
        <strain evidence="1">Ysfricsl-2016a</strain>
        <tissue evidence="1">Blood</tissue>
    </source>
</reference>
<evidence type="ECO:0000313" key="1">
    <source>
        <dbReference type="EMBL" id="KAF0037829.1"/>
    </source>
</evidence>